<keyword evidence="2" id="KW-1185">Reference proteome</keyword>
<organism evidence="1 2">
    <name type="scientific">Symbiodinium pilosum</name>
    <name type="common">Dinoflagellate</name>
    <dbReference type="NCBI Taxonomy" id="2952"/>
    <lineage>
        <taxon>Eukaryota</taxon>
        <taxon>Sar</taxon>
        <taxon>Alveolata</taxon>
        <taxon>Dinophyceae</taxon>
        <taxon>Suessiales</taxon>
        <taxon>Symbiodiniaceae</taxon>
        <taxon>Symbiodinium</taxon>
    </lineage>
</organism>
<proteinExistence type="predicted"/>
<dbReference type="EMBL" id="CAJNIZ010022381">
    <property type="protein sequence ID" value="CAE7461409.1"/>
    <property type="molecule type" value="Genomic_DNA"/>
</dbReference>
<reference evidence="1" key="1">
    <citation type="submission" date="2021-02" db="EMBL/GenBank/DDBJ databases">
        <authorList>
            <person name="Dougan E. K."/>
            <person name="Rhodes N."/>
            <person name="Thang M."/>
            <person name="Chan C."/>
        </authorList>
    </citation>
    <scope>NUCLEOTIDE SEQUENCE</scope>
</reference>
<gene>
    <name evidence="1" type="primary">ANKRD17</name>
    <name evidence="1" type="ORF">SPIL2461_LOCUS11527</name>
</gene>
<sequence>LSLALATFSQGLKRRREVLQSPEAYNGWLQELIGRLEAHLAELSESRALARGANNDGGQGTEGDDALVADMAAPSEAELLEAAGYTVVHEALGGSRPPRAVEATTLTQARARGLANIDFLESLSLRWVPGHFRSLRP</sequence>
<feature type="non-terminal residue" evidence="1">
    <location>
        <position position="1"/>
    </location>
</feature>
<evidence type="ECO:0000313" key="2">
    <source>
        <dbReference type="Proteomes" id="UP000649617"/>
    </source>
</evidence>
<name>A0A812RZR6_SYMPI</name>
<dbReference type="AlphaFoldDB" id="A0A812RZR6"/>
<dbReference type="OrthoDB" id="10674642at2759"/>
<evidence type="ECO:0000313" key="1">
    <source>
        <dbReference type="EMBL" id="CAE7461409.1"/>
    </source>
</evidence>
<protein>
    <submittedName>
        <fullName evidence="1">ANKRD17 protein</fullName>
    </submittedName>
</protein>
<comment type="caution">
    <text evidence="1">The sequence shown here is derived from an EMBL/GenBank/DDBJ whole genome shotgun (WGS) entry which is preliminary data.</text>
</comment>
<accession>A0A812RZR6</accession>
<dbReference type="Proteomes" id="UP000649617">
    <property type="component" value="Unassembled WGS sequence"/>
</dbReference>